<dbReference type="RefSeq" id="WP_034624435.1">
    <property type="nucleotide sequence ID" value="NZ_AXNT01000002.1"/>
</dbReference>
<evidence type="ECO:0000256" key="2">
    <source>
        <dbReference type="ARBA" id="ARBA00022448"/>
    </source>
</evidence>
<dbReference type="OrthoDB" id="3285241at2"/>
<feature type="transmembrane region" description="Helical" evidence="7">
    <location>
        <begin position="352"/>
        <end position="381"/>
    </location>
</feature>
<dbReference type="InterPro" id="IPR020846">
    <property type="entry name" value="MFS_dom"/>
</dbReference>
<dbReference type="InterPro" id="IPR050171">
    <property type="entry name" value="MFS_Transporters"/>
</dbReference>
<dbReference type="GO" id="GO:0005886">
    <property type="term" value="C:plasma membrane"/>
    <property type="evidence" value="ECO:0007669"/>
    <property type="project" value="UniProtKB-SubCell"/>
</dbReference>
<dbReference type="Pfam" id="PF07690">
    <property type="entry name" value="MFS_1"/>
    <property type="match status" value="2"/>
</dbReference>
<feature type="transmembrane region" description="Helical" evidence="7">
    <location>
        <begin position="45"/>
        <end position="67"/>
    </location>
</feature>
<comment type="subcellular location">
    <subcellularLocation>
        <location evidence="1">Cell membrane</location>
        <topology evidence="1">Multi-pass membrane protein</topology>
    </subcellularLocation>
</comment>
<dbReference type="Proteomes" id="UP000029833">
    <property type="component" value="Unassembled WGS sequence"/>
</dbReference>
<feature type="transmembrane region" description="Helical" evidence="7">
    <location>
        <begin position="244"/>
        <end position="264"/>
    </location>
</feature>
<evidence type="ECO:0000256" key="1">
    <source>
        <dbReference type="ARBA" id="ARBA00004651"/>
    </source>
</evidence>
<dbReference type="PANTHER" id="PTHR23517">
    <property type="entry name" value="RESISTANCE PROTEIN MDTM, PUTATIVE-RELATED-RELATED"/>
    <property type="match status" value="1"/>
</dbReference>
<feature type="transmembrane region" description="Helical" evidence="7">
    <location>
        <begin position="166"/>
        <end position="186"/>
    </location>
</feature>
<dbReference type="PROSITE" id="PS00216">
    <property type="entry name" value="SUGAR_TRANSPORT_1"/>
    <property type="match status" value="1"/>
</dbReference>
<keyword evidence="10" id="KW-1185">Reference proteome</keyword>
<dbReference type="InterPro" id="IPR005829">
    <property type="entry name" value="Sugar_transporter_CS"/>
</dbReference>
<feature type="transmembrane region" description="Helical" evidence="7">
    <location>
        <begin position="276"/>
        <end position="309"/>
    </location>
</feature>
<accession>A0A0A0BCI8</accession>
<dbReference type="PROSITE" id="PS50850">
    <property type="entry name" value="MFS"/>
    <property type="match status" value="1"/>
</dbReference>
<comment type="caution">
    <text evidence="9">The sequence shown here is derived from an EMBL/GenBank/DDBJ whole genome shotgun (WGS) entry which is preliminary data.</text>
</comment>
<gene>
    <name evidence="9" type="ORF">Q760_07825</name>
</gene>
<evidence type="ECO:0000259" key="8">
    <source>
        <dbReference type="PROSITE" id="PS50850"/>
    </source>
</evidence>
<dbReference type="GO" id="GO:0022857">
    <property type="term" value="F:transmembrane transporter activity"/>
    <property type="evidence" value="ECO:0007669"/>
    <property type="project" value="InterPro"/>
</dbReference>
<evidence type="ECO:0000256" key="5">
    <source>
        <dbReference type="ARBA" id="ARBA00022989"/>
    </source>
</evidence>
<keyword evidence="5 7" id="KW-1133">Transmembrane helix</keyword>
<evidence type="ECO:0000256" key="3">
    <source>
        <dbReference type="ARBA" id="ARBA00022475"/>
    </source>
</evidence>
<protein>
    <recommendedName>
        <fullName evidence="8">Major facilitator superfamily (MFS) profile domain-containing protein</fullName>
    </recommendedName>
</protein>
<evidence type="ECO:0000256" key="4">
    <source>
        <dbReference type="ARBA" id="ARBA00022692"/>
    </source>
</evidence>
<feature type="transmembrane region" description="Helical" evidence="7">
    <location>
        <begin position="79"/>
        <end position="96"/>
    </location>
</feature>
<name>A0A0A0BCI8_9CELL</name>
<keyword evidence="3" id="KW-1003">Cell membrane</keyword>
<dbReference type="InterPro" id="IPR011701">
    <property type="entry name" value="MFS"/>
</dbReference>
<dbReference type="AlphaFoldDB" id="A0A0A0BCI8"/>
<keyword evidence="4 7" id="KW-0812">Transmembrane</keyword>
<organism evidence="9 10">
    <name type="scientific">Cellulomonas cellasea DSM 20118</name>
    <dbReference type="NCBI Taxonomy" id="1408250"/>
    <lineage>
        <taxon>Bacteria</taxon>
        <taxon>Bacillati</taxon>
        <taxon>Actinomycetota</taxon>
        <taxon>Actinomycetes</taxon>
        <taxon>Micrococcales</taxon>
        <taxon>Cellulomonadaceae</taxon>
        <taxon>Cellulomonas</taxon>
    </lineage>
</organism>
<dbReference type="SUPFAM" id="SSF103473">
    <property type="entry name" value="MFS general substrate transporter"/>
    <property type="match status" value="1"/>
</dbReference>
<evidence type="ECO:0000313" key="9">
    <source>
        <dbReference type="EMBL" id="KGM03893.1"/>
    </source>
</evidence>
<sequence>MRDDGRGGLKRLLVPVYGPAALAMASLGVVTPILALLAIDRGATPAHAALVVGMLSVGGFVGALPSAVVVSRLGDRRSLAVALLIETVAIVAISAVRSPQAMLAAAFVMGLAGAVVAVARQSYLAIMVPMKIRGRALALLGGVFRGGSLVGALLAAGLLTVVSMEWTLLVAAALSGAAAVATYVFVLPGEASRADPGSKVTLWQPGFGRAFSTLGVGGALVMLVRSSRDALLPIWGSELGLSESVVSLVFAVSSAVDLSLFYVAGIVMDRYGRRAAVVPAMIIMGVSLLCLPLGGSLAWVLTVAVLLGLGNGLSSGAVMTIGVDAAPETARAAFLAGWRLVTGIGQSSGPMVVAGVVGVATAGAAASSVGVLGLGGALWLWRWLPGRQS</sequence>
<evidence type="ECO:0000256" key="7">
    <source>
        <dbReference type="SAM" id="Phobius"/>
    </source>
</evidence>
<dbReference type="Gene3D" id="1.20.1250.20">
    <property type="entry name" value="MFS general substrate transporter like domains"/>
    <property type="match status" value="2"/>
</dbReference>
<feature type="transmembrane region" description="Helical" evidence="7">
    <location>
        <begin position="12"/>
        <end position="39"/>
    </location>
</feature>
<evidence type="ECO:0000256" key="6">
    <source>
        <dbReference type="ARBA" id="ARBA00023136"/>
    </source>
</evidence>
<reference evidence="9 10" key="1">
    <citation type="submission" date="2013-10" db="EMBL/GenBank/DDBJ databases">
        <authorList>
            <person name="Wang G."/>
            <person name="Zhuang W."/>
        </authorList>
    </citation>
    <scope>NUCLEOTIDE SEQUENCE [LARGE SCALE GENOMIC DNA]</scope>
    <source>
        <strain evidence="9 10">DSM 20118</strain>
    </source>
</reference>
<feature type="transmembrane region" description="Helical" evidence="7">
    <location>
        <begin position="207"/>
        <end position="224"/>
    </location>
</feature>
<feature type="domain" description="Major facilitator superfamily (MFS) profile" evidence="8">
    <location>
        <begin position="12"/>
        <end position="388"/>
    </location>
</feature>
<dbReference type="EMBL" id="AXNT01000002">
    <property type="protein sequence ID" value="KGM03893.1"/>
    <property type="molecule type" value="Genomic_DNA"/>
</dbReference>
<feature type="transmembrane region" description="Helical" evidence="7">
    <location>
        <begin position="136"/>
        <end position="160"/>
    </location>
</feature>
<dbReference type="InterPro" id="IPR036259">
    <property type="entry name" value="MFS_trans_sf"/>
</dbReference>
<feature type="transmembrane region" description="Helical" evidence="7">
    <location>
        <begin position="102"/>
        <end position="124"/>
    </location>
</feature>
<dbReference type="STRING" id="1408250.Q760_07825"/>
<proteinExistence type="predicted"/>
<keyword evidence="6 7" id="KW-0472">Membrane</keyword>
<evidence type="ECO:0000313" key="10">
    <source>
        <dbReference type="Proteomes" id="UP000029833"/>
    </source>
</evidence>
<keyword evidence="2" id="KW-0813">Transport</keyword>